<accession>X6LHP0</accession>
<dbReference type="EMBL" id="ASPP01039093">
    <property type="protein sequence ID" value="ETO01134.1"/>
    <property type="molecule type" value="Genomic_DNA"/>
</dbReference>
<organism evidence="1 2">
    <name type="scientific">Reticulomyxa filosa</name>
    <dbReference type="NCBI Taxonomy" id="46433"/>
    <lineage>
        <taxon>Eukaryota</taxon>
        <taxon>Sar</taxon>
        <taxon>Rhizaria</taxon>
        <taxon>Retaria</taxon>
        <taxon>Foraminifera</taxon>
        <taxon>Monothalamids</taxon>
        <taxon>Reticulomyxidae</taxon>
        <taxon>Reticulomyxa</taxon>
    </lineage>
</organism>
<evidence type="ECO:0000313" key="1">
    <source>
        <dbReference type="EMBL" id="ETO01134.1"/>
    </source>
</evidence>
<evidence type="ECO:0000313" key="2">
    <source>
        <dbReference type="Proteomes" id="UP000023152"/>
    </source>
</evidence>
<dbReference type="AlphaFoldDB" id="X6LHP0"/>
<name>X6LHP0_RETFI</name>
<reference evidence="1 2" key="1">
    <citation type="journal article" date="2013" name="Curr. Biol.">
        <title>The Genome of the Foraminiferan Reticulomyxa filosa.</title>
        <authorList>
            <person name="Glockner G."/>
            <person name="Hulsmann N."/>
            <person name="Schleicher M."/>
            <person name="Noegel A.A."/>
            <person name="Eichinger L."/>
            <person name="Gallinger C."/>
            <person name="Pawlowski J."/>
            <person name="Sierra R."/>
            <person name="Euteneuer U."/>
            <person name="Pillet L."/>
            <person name="Moustafa A."/>
            <person name="Platzer M."/>
            <person name="Groth M."/>
            <person name="Szafranski K."/>
            <person name="Schliwa M."/>
        </authorList>
    </citation>
    <scope>NUCLEOTIDE SEQUENCE [LARGE SCALE GENOMIC DNA]</scope>
</reference>
<dbReference type="Proteomes" id="UP000023152">
    <property type="component" value="Unassembled WGS sequence"/>
</dbReference>
<keyword evidence="2" id="KW-1185">Reference proteome</keyword>
<gene>
    <name evidence="1" type="ORF">RFI_36306</name>
</gene>
<proteinExistence type="predicted"/>
<protein>
    <submittedName>
        <fullName evidence="1">Uncharacterized protein</fullName>
    </submittedName>
</protein>
<sequence>MLIIRILPPFRTDTSLHGRTIFHHRRKFCFCACLSGSKKIKYIYILKKANKEFNWGTNRRSKADENISIKELHDINEQLLQMSQREKAFSNRNASMQESISFWISSFYLVLKTESIKALILKLANQRILHKLQFFIESIQKTGIIIETVKKEEPEKIMDLFQKITTLFASTLNQAQILTNDL</sequence>
<comment type="caution">
    <text evidence="1">The sequence shown here is derived from an EMBL/GenBank/DDBJ whole genome shotgun (WGS) entry which is preliminary data.</text>
</comment>